<feature type="non-terminal residue" evidence="2">
    <location>
        <position position="394"/>
    </location>
</feature>
<dbReference type="InterPro" id="IPR009091">
    <property type="entry name" value="RCC1/BLIP-II"/>
</dbReference>
<dbReference type="SMART" id="SM00635">
    <property type="entry name" value="BID_2"/>
    <property type="match status" value="1"/>
</dbReference>
<dbReference type="GO" id="GO:0005737">
    <property type="term" value="C:cytoplasm"/>
    <property type="evidence" value="ECO:0007669"/>
    <property type="project" value="TreeGrafter"/>
</dbReference>
<proteinExistence type="predicted"/>
<dbReference type="Pfam" id="PF13540">
    <property type="entry name" value="RCC1_2"/>
    <property type="match status" value="2"/>
</dbReference>
<dbReference type="PANTHER" id="PTHR45982:SF1">
    <property type="entry name" value="REGULATOR OF CHROMOSOME CONDENSATION"/>
    <property type="match status" value="1"/>
</dbReference>
<feature type="domain" description="BIG2" evidence="1">
    <location>
        <begin position="42"/>
        <end position="123"/>
    </location>
</feature>
<dbReference type="PRINTS" id="PR00633">
    <property type="entry name" value="RCCNDNSATION"/>
</dbReference>
<sequence length="394" mass="39047">MAMPATTYCPYSVLLLFVLLTACGDGGSSPTTPPTPTPPTLVATSVTVSPTNLSFTSIGATQQLSATVKDQNSATMASATVMWSTSDLTVATPTTSGLVKSVGVGTATITAASGSASATGTVEVTLSTAGLWNSINAGYFHTCGVTTEDAGYCWGDNYTGQLGTGSDTDFTIVPVEVSGGHTWTSINGGANHTCGMTTDGSGYCWGLNDGGQLGNGLTTDISHGPDEVSGGHTWTSINAGGSHTCGVTTDGGGYCWGDNSAGQLGTGSDTSSAVPVEATGGHTWTVIYAGGGTTCGVTTDGSGYCWGTTFSGQLGNGLTNDISHSPVEVSGGHTWTSINAGIGHTCGVTTDGGGYCWGDNYGGQLGNGSDTGISTVPVEVSGGYTWASINAGGS</sequence>
<dbReference type="InterPro" id="IPR051553">
    <property type="entry name" value="Ran_GTPase-activating"/>
</dbReference>
<dbReference type="InterPro" id="IPR000408">
    <property type="entry name" value="Reg_chr_condens"/>
</dbReference>
<dbReference type="PANTHER" id="PTHR45982">
    <property type="entry name" value="REGULATOR OF CHROMOSOME CONDENSATION"/>
    <property type="match status" value="1"/>
</dbReference>
<protein>
    <recommendedName>
        <fullName evidence="1">BIG2 domain-containing protein</fullName>
    </recommendedName>
</protein>
<dbReference type="Gene3D" id="2.60.40.1080">
    <property type="match status" value="1"/>
</dbReference>
<dbReference type="EMBL" id="UINC01063581">
    <property type="protein sequence ID" value="SVB91356.1"/>
    <property type="molecule type" value="Genomic_DNA"/>
</dbReference>
<dbReference type="Pfam" id="PF02368">
    <property type="entry name" value="Big_2"/>
    <property type="match status" value="1"/>
</dbReference>
<gene>
    <name evidence="2" type="ORF">METZ01_LOCUS244210</name>
</gene>
<dbReference type="GO" id="GO:0005085">
    <property type="term" value="F:guanyl-nucleotide exchange factor activity"/>
    <property type="evidence" value="ECO:0007669"/>
    <property type="project" value="TreeGrafter"/>
</dbReference>
<dbReference type="PROSITE" id="PS50012">
    <property type="entry name" value="RCC1_3"/>
    <property type="match status" value="5"/>
</dbReference>
<organism evidence="2">
    <name type="scientific">marine metagenome</name>
    <dbReference type="NCBI Taxonomy" id="408172"/>
    <lineage>
        <taxon>unclassified sequences</taxon>
        <taxon>metagenomes</taxon>
        <taxon>ecological metagenomes</taxon>
    </lineage>
</organism>
<dbReference type="InterPro" id="IPR003343">
    <property type="entry name" value="Big_2"/>
</dbReference>
<accession>A0A382HVI2</accession>
<dbReference type="Gene3D" id="2.130.10.30">
    <property type="entry name" value="Regulator of chromosome condensation 1/beta-lactamase-inhibitor protein II"/>
    <property type="match status" value="1"/>
</dbReference>
<dbReference type="SUPFAM" id="SSF50985">
    <property type="entry name" value="RCC1/BLIP-II"/>
    <property type="match status" value="1"/>
</dbReference>
<evidence type="ECO:0000313" key="2">
    <source>
        <dbReference type="EMBL" id="SVB91356.1"/>
    </source>
</evidence>
<dbReference type="AlphaFoldDB" id="A0A382HVI2"/>
<evidence type="ECO:0000259" key="1">
    <source>
        <dbReference type="SMART" id="SM00635"/>
    </source>
</evidence>
<dbReference type="Pfam" id="PF00415">
    <property type="entry name" value="RCC1"/>
    <property type="match status" value="1"/>
</dbReference>
<reference evidence="2" key="1">
    <citation type="submission" date="2018-05" db="EMBL/GenBank/DDBJ databases">
        <authorList>
            <person name="Lanie J.A."/>
            <person name="Ng W.-L."/>
            <person name="Kazmierczak K.M."/>
            <person name="Andrzejewski T.M."/>
            <person name="Davidsen T.M."/>
            <person name="Wayne K.J."/>
            <person name="Tettelin H."/>
            <person name="Glass J.I."/>
            <person name="Rusch D."/>
            <person name="Podicherti R."/>
            <person name="Tsui H.-C.T."/>
            <person name="Winkler M.E."/>
        </authorList>
    </citation>
    <scope>NUCLEOTIDE SEQUENCE</scope>
</reference>
<name>A0A382HVI2_9ZZZZ</name>